<name>A0A4U9R6Z8_HATHI</name>
<proteinExistence type="predicted"/>
<keyword evidence="3" id="KW-1185">Reference proteome</keyword>
<dbReference type="Proteomes" id="UP000308489">
    <property type="component" value="Chromosome 1"/>
</dbReference>
<dbReference type="EMBL" id="LR590481">
    <property type="protein sequence ID" value="VTQ86816.1"/>
    <property type="molecule type" value="Genomic_DNA"/>
</dbReference>
<dbReference type="SUPFAM" id="SSF47413">
    <property type="entry name" value="lambda repressor-like DNA-binding domains"/>
    <property type="match status" value="1"/>
</dbReference>
<dbReference type="KEGG" id="hhw:NCTC503_00987"/>
<dbReference type="PANTHER" id="PTHR37301:SF1">
    <property type="entry name" value="DNA-BINDING PROTEIN"/>
    <property type="match status" value="1"/>
</dbReference>
<reference evidence="2 3" key="1">
    <citation type="submission" date="2019-05" db="EMBL/GenBank/DDBJ databases">
        <authorList>
            <consortium name="Pathogen Informatics"/>
        </authorList>
    </citation>
    <scope>NUCLEOTIDE SEQUENCE [LARGE SCALE GENOMIC DNA]</scope>
    <source>
        <strain evidence="2 3">NCTC503</strain>
    </source>
</reference>
<protein>
    <submittedName>
        <fullName evidence="2">DNA-binding protein</fullName>
    </submittedName>
</protein>
<dbReference type="AlphaFoldDB" id="A0A4U9R6Z8"/>
<evidence type="ECO:0000313" key="2">
    <source>
        <dbReference type="EMBL" id="VTQ86816.1"/>
    </source>
</evidence>
<gene>
    <name evidence="2" type="ORF">NCTC503_00987</name>
</gene>
<dbReference type="CDD" id="cd00093">
    <property type="entry name" value="HTH_XRE"/>
    <property type="match status" value="1"/>
</dbReference>
<dbReference type="Pfam" id="PF13443">
    <property type="entry name" value="HTH_26"/>
    <property type="match status" value="1"/>
</dbReference>
<dbReference type="RefSeq" id="WP_243117942.1">
    <property type="nucleotide sequence ID" value="NZ_CBCRUQ010000004.1"/>
</dbReference>
<accession>A0A4U9R6Z8</accession>
<dbReference type="SMART" id="SM00530">
    <property type="entry name" value="HTH_XRE"/>
    <property type="match status" value="1"/>
</dbReference>
<keyword evidence="2" id="KW-0238">DNA-binding</keyword>
<dbReference type="GO" id="GO:0003677">
    <property type="term" value="F:DNA binding"/>
    <property type="evidence" value="ECO:0007669"/>
    <property type="project" value="UniProtKB-KW"/>
</dbReference>
<evidence type="ECO:0000259" key="1">
    <source>
        <dbReference type="PROSITE" id="PS50943"/>
    </source>
</evidence>
<dbReference type="Gene3D" id="1.10.260.40">
    <property type="entry name" value="lambda repressor-like DNA-binding domains"/>
    <property type="match status" value="1"/>
</dbReference>
<sequence>MIKINLEELLDKNKQTLYWLSKETGITYPSLHKILNNKTTSIKLDIIEKICDVLNCNISDLLEIKKD</sequence>
<dbReference type="PANTHER" id="PTHR37301">
    <property type="entry name" value="DNA-BINDING PROTEIN-RELATED"/>
    <property type="match status" value="1"/>
</dbReference>
<feature type="domain" description="HTH cro/C1-type" evidence="1">
    <location>
        <begin position="20"/>
        <end position="61"/>
    </location>
</feature>
<dbReference type="InterPro" id="IPR001387">
    <property type="entry name" value="Cro/C1-type_HTH"/>
</dbReference>
<dbReference type="InterPro" id="IPR010982">
    <property type="entry name" value="Lambda_DNA-bd_dom_sf"/>
</dbReference>
<dbReference type="PROSITE" id="PS50943">
    <property type="entry name" value="HTH_CROC1"/>
    <property type="match status" value="1"/>
</dbReference>
<evidence type="ECO:0000313" key="3">
    <source>
        <dbReference type="Proteomes" id="UP000308489"/>
    </source>
</evidence>
<organism evidence="2 3">
    <name type="scientific">Hathewaya histolytica</name>
    <name type="common">Clostridium histolyticum</name>
    <dbReference type="NCBI Taxonomy" id="1498"/>
    <lineage>
        <taxon>Bacteria</taxon>
        <taxon>Bacillati</taxon>
        <taxon>Bacillota</taxon>
        <taxon>Clostridia</taxon>
        <taxon>Eubacteriales</taxon>
        <taxon>Clostridiaceae</taxon>
        <taxon>Hathewaya</taxon>
    </lineage>
</organism>